<evidence type="ECO:0000313" key="2">
    <source>
        <dbReference type="EMBL" id="SHL46996.1"/>
    </source>
</evidence>
<name>A0A1M7AWK0_9FIRM</name>
<protein>
    <recommendedName>
        <fullName evidence="4">Lipoprotein</fullName>
    </recommendedName>
</protein>
<evidence type="ECO:0000313" key="3">
    <source>
        <dbReference type="Proteomes" id="UP000183975"/>
    </source>
</evidence>
<keyword evidence="3" id="KW-1185">Reference proteome</keyword>
<feature type="signal peptide" evidence="1">
    <location>
        <begin position="1"/>
        <end position="17"/>
    </location>
</feature>
<dbReference type="Proteomes" id="UP000183975">
    <property type="component" value="Unassembled WGS sequence"/>
</dbReference>
<dbReference type="OrthoDB" id="9926111at2"/>
<organism evidence="2 3">
    <name type="scientific">Anaerotignum lactatifermentans DSM 14214</name>
    <dbReference type="NCBI Taxonomy" id="1121323"/>
    <lineage>
        <taxon>Bacteria</taxon>
        <taxon>Bacillati</taxon>
        <taxon>Bacillota</taxon>
        <taxon>Clostridia</taxon>
        <taxon>Lachnospirales</taxon>
        <taxon>Anaerotignaceae</taxon>
        <taxon>Anaerotignum</taxon>
    </lineage>
</organism>
<keyword evidence="1" id="KW-0732">Signal</keyword>
<dbReference type="RefSeq" id="WP_072853818.1">
    <property type="nucleotide sequence ID" value="NZ_FRAH01000115.1"/>
</dbReference>
<evidence type="ECO:0008006" key="4">
    <source>
        <dbReference type="Google" id="ProtNLM"/>
    </source>
</evidence>
<proteinExistence type="predicted"/>
<dbReference type="AlphaFoldDB" id="A0A1M7AWK0"/>
<dbReference type="EMBL" id="FRAH01000115">
    <property type="protein sequence ID" value="SHL46996.1"/>
    <property type="molecule type" value="Genomic_DNA"/>
</dbReference>
<dbReference type="PROSITE" id="PS51257">
    <property type="entry name" value="PROKAR_LIPOPROTEIN"/>
    <property type="match status" value="1"/>
</dbReference>
<accession>A0A1M7AWK0</accession>
<reference evidence="2 3" key="1">
    <citation type="submission" date="2016-11" db="EMBL/GenBank/DDBJ databases">
        <authorList>
            <person name="Jaros S."/>
            <person name="Januszkiewicz K."/>
            <person name="Wedrychowicz H."/>
        </authorList>
    </citation>
    <scope>NUCLEOTIDE SEQUENCE [LARGE SCALE GENOMIC DNA]</scope>
    <source>
        <strain evidence="2 3">DSM 14214</strain>
    </source>
</reference>
<feature type="chain" id="PRO_5038575320" description="Lipoprotein" evidence="1">
    <location>
        <begin position="18"/>
        <end position="156"/>
    </location>
</feature>
<gene>
    <name evidence="2" type="ORF">SAMN02745138_03472</name>
</gene>
<evidence type="ECO:0000256" key="1">
    <source>
        <dbReference type="SAM" id="SignalP"/>
    </source>
</evidence>
<sequence>MKKYGILAALVMTFALAGCGGGEQAEVPAQEAMGNTMLNSGGAGGSNGFSETYELDNTNGEALHFYVRNTRPESDVYTELKVSILCDEEEVAQEVLLPGESTVLTEMLTEKEKEYTCKAVAGKNGGDMFMDFAIVQGKAETEDAAAFLDEMVGEPE</sequence>